<dbReference type="Proteomes" id="UP000314294">
    <property type="component" value="Unassembled WGS sequence"/>
</dbReference>
<organism evidence="2 3">
    <name type="scientific">Liparis tanakae</name>
    <name type="common">Tanaka's snailfish</name>
    <dbReference type="NCBI Taxonomy" id="230148"/>
    <lineage>
        <taxon>Eukaryota</taxon>
        <taxon>Metazoa</taxon>
        <taxon>Chordata</taxon>
        <taxon>Craniata</taxon>
        <taxon>Vertebrata</taxon>
        <taxon>Euteleostomi</taxon>
        <taxon>Actinopterygii</taxon>
        <taxon>Neopterygii</taxon>
        <taxon>Teleostei</taxon>
        <taxon>Neoteleostei</taxon>
        <taxon>Acanthomorphata</taxon>
        <taxon>Eupercaria</taxon>
        <taxon>Perciformes</taxon>
        <taxon>Cottioidei</taxon>
        <taxon>Cottales</taxon>
        <taxon>Liparidae</taxon>
        <taxon>Liparis</taxon>
    </lineage>
</organism>
<feature type="region of interest" description="Disordered" evidence="1">
    <location>
        <begin position="101"/>
        <end position="154"/>
    </location>
</feature>
<gene>
    <name evidence="2" type="ORF">EYF80_015343</name>
</gene>
<evidence type="ECO:0000313" key="2">
    <source>
        <dbReference type="EMBL" id="TNN74384.1"/>
    </source>
</evidence>
<reference evidence="2 3" key="1">
    <citation type="submission" date="2019-03" db="EMBL/GenBank/DDBJ databases">
        <title>First draft genome of Liparis tanakae, snailfish: a comprehensive survey of snailfish specific genes.</title>
        <authorList>
            <person name="Kim W."/>
            <person name="Song I."/>
            <person name="Jeong J.-H."/>
            <person name="Kim D."/>
            <person name="Kim S."/>
            <person name="Ryu S."/>
            <person name="Song J.Y."/>
            <person name="Lee S.K."/>
        </authorList>
    </citation>
    <scope>NUCLEOTIDE SEQUENCE [LARGE SCALE GENOMIC DNA]</scope>
    <source>
        <tissue evidence="2">Muscle</tissue>
    </source>
</reference>
<proteinExistence type="predicted"/>
<protein>
    <submittedName>
        <fullName evidence="2">Uncharacterized protein</fullName>
    </submittedName>
</protein>
<evidence type="ECO:0000256" key="1">
    <source>
        <dbReference type="SAM" id="MobiDB-lite"/>
    </source>
</evidence>
<dbReference type="EMBL" id="SRLO01000114">
    <property type="protein sequence ID" value="TNN74384.1"/>
    <property type="molecule type" value="Genomic_DNA"/>
</dbReference>
<sequence>MKVAEVSTAALGYKAWPVHQDQYCLMLPPVCQSRHLTENCGVEMGPRPSPGGQSRREIPRTTGLVTDNPKQAAIPILPLYFPGKHLLSSLAQKLASNLPPHSCLRKKKVEKGHWEKEMEKEGKEREGQGQFPESHKAKQEPLAKTNKKMGVYPY</sequence>
<feature type="region of interest" description="Disordered" evidence="1">
    <location>
        <begin position="43"/>
        <end position="67"/>
    </location>
</feature>
<dbReference type="AlphaFoldDB" id="A0A4Z2IAR1"/>
<evidence type="ECO:0000313" key="3">
    <source>
        <dbReference type="Proteomes" id="UP000314294"/>
    </source>
</evidence>
<feature type="compositionally biased region" description="Basic and acidic residues" evidence="1">
    <location>
        <begin position="111"/>
        <end position="141"/>
    </location>
</feature>
<comment type="caution">
    <text evidence="2">The sequence shown here is derived from an EMBL/GenBank/DDBJ whole genome shotgun (WGS) entry which is preliminary data.</text>
</comment>
<name>A0A4Z2IAR1_9TELE</name>
<accession>A0A4Z2IAR1</accession>
<keyword evidence="3" id="KW-1185">Reference proteome</keyword>